<protein>
    <submittedName>
        <fullName evidence="1">Uncharacterized protein</fullName>
    </submittedName>
</protein>
<accession>M8CXL3</accession>
<dbReference type="AlphaFoldDB" id="M8CXL3"/>
<reference evidence="1 2" key="1">
    <citation type="journal article" date="2013" name="PLoS ONE">
        <title>Genomic Evaluation of Thermoanaerobacter spp. for the Construction of Designer Co-Cultures to Improve Lignocellulosic Biofuel Production.</title>
        <authorList>
            <person name="Verbeke T.J."/>
            <person name="Zhang X."/>
            <person name="Henrissat B."/>
            <person name="Spicer V."/>
            <person name="Rydzak T."/>
            <person name="Krokhin O.V."/>
            <person name="Fristensky B."/>
            <person name="Levin D.B."/>
            <person name="Sparling R."/>
        </authorList>
    </citation>
    <scope>NUCLEOTIDE SEQUENCE [LARGE SCALE GENOMIC DNA]</scope>
    <source>
        <strain evidence="1 2">WC1</strain>
    </source>
</reference>
<comment type="caution">
    <text evidence="1">The sequence shown here is derived from an EMBL/GenBank/DDBJ whole genome shotgun (WGS) entry which is preliminary data.</text>
</comment>
<dbReference type="HOGENOM" id="CLU_3410422_0_0_9"/>
<dbReference type="EMBL" id="AMYG01000031">
    <property type="protein sequence ID" value="EMT39109.1"/>
    <property type="molecule type" value="Genomic_DNA"/>
</dbReference>
<organism evidence="1 2">
    <name type="scientific">Thermoanaerobacter thermohydrosulfuricus WC1</name>
    <dbReference type="NCBI Taxonomy" id="1198630"/>
    <lineage>
        <taxon>Bacteria</taxon>
        <taxon>Bacillati</taxon>
        <taxon>Bacillota</taxon>
        <taxon>Clostridia</taxon>
        <taxon>Thermoanaerobacterales</taxon>
        <taxon>Thermoanaerobacteraceae</taxon>
        <taxon>Thermoanaerobacter</taxon>
    </lineage>
</organism>
<sequence length="29" mass="3657">MIFKKNRCWYKEKNFFKNEGGIFEKMLNI</sequence>
<evidence type="ECO:0000313" key="1">
    <source>
        <dbReference type="EMBL" id="EMT39109.1"/>
    </source>
</evidence>
<dbReference type="Proteomes" id="UP000013242">
    <property type="component" value="Unassembled WGS sequence"/>
</dbReference>
<keyword evidence="2" id="KW-1185">Reference proteome</keyword>
<evidence type="ECO:0000313" key="2">
    <source>
        <dbReference type="Proteomes" id="UP000013242"/>
    </source>
</evidence>
<name>M8CXL3_THETY</name>
<proteinExistence type="predicted"/>
<gene>
    <name evidence="1" type="ORF">TthWC1_1376</name>
</gene>